<gene>
    <name evidence="2" type="ORF">PTE30175_03509</name>
</gene>
<proteinExistence type="predicted"/>
<feature type="region of interest" description="Disordered" evidence="1">
    <location>
        <begin position="1"/>
        <end position="22"/>
    </location>
</feature>
<keyword evidence="3" id="KW-1185">Reference proteome</keyword>
<evidence type="ECO:0000313" key="3">
    <source>
        <dbReference type="Proteomes" id="UP000414233"/>
    </source>
</evidence>
<sequence>MDGTVDPRVLLQSSPPPPEGRSAWEQLRERLDKVTPADVEECVALFQMLEHAQRSSGLKKWASLQGYFGAIPRCVRAVGGKPVREMRISAILERLER</sequence>
<accession>A0A5E4X1D0</accession>
<protein>
    <submittedName>
        <fullName evidence="2">Uncharacterized protein</fullName>
    </submittedName>
</protein>
<dbReference type="EMBL" id="CABPRZ010000015">
    <property type="protein sequence ID" value="VVE30097.1"/>
    <property type="molecule type" value="Genomic_DNA"/>
</dbReference>
<dbReference type="Proteomes" id="UP000414233">
    <property type="component" value="Unassembled WGS sequence"/>
</dbReference>
<name>A0A5E4X1D0_9BURK</name>
<reference evidence="2 3" key="1">
    <citation type="submission" date="2019-08" db="EMBL/GenBank/DDBJ databases">
        <authorList>
            <person name="Peeters C."/>
        </authorList>
    </citation>
    <scope>NUCLEOTIDE SEQUENCE [LARGE SCALE GENOMIC DNA]</scope>
    <source>
        <strain evidence="2 3">LMG 30175</strain>
    </source>
</reference>
<dbReference type="AlphaFoldDB" id="A0A5E4X1D0"/>
<evidence type="ECO:0000313" key="2">
    <source>
        <dbReference type="EMBL" id="VVE30097.1"/>
    </source>
</evidence>
<dbReference type="RefSeq" id="WP_191629115.1">
    <property type="nucleotide sequence ID" value="NZ_CABPRZ010000015.1"/>
</dbReference>
<evidence type="ECO:0000256" key="1">
    <source>
        <dbReference type="SAM" id="MobiDB-lite"/>
    </source>
</evidence>
<organism evidence="2 3">
    <name type="scientific">Pandoraea terrae</name>
    <dbReference type="NCBI Taxonomy" id="1537710"/>
    <lineage>
        <taxon>Bacteria</taxon>
        <taxon>Pseudomonadati</taxon>
        <taxon>Pseudomonadota</taxon>
        <taxon>Betaproteobacteria</taxon>
        <taxon>Burkholderiales</taxon>
        <taxon>Burkholderiaceae</taxon>
        <taxon>Pandoraea</taxon>
    </lineage>
</organism>